<accession>A0A381P2T3</accession>
<dbReference type="EMBL" id="UINC01000788">
    <property type="protein sequence ID" value="SUZ61221.1"/>
    <property type="molecule type" value="Genomic_DNA"/>
</dbReference>
<gene>
    <name evidence="1" type="ORF">METZ01_LOCUS14075</name>
</gene>
<organism evidence="1">
    <name type="scientific">marine metagenome</name>
    <dbReference type="NCBI Taxonomy" id="408172"/>
    <lineage>
        <taxon>unclassified sequences</taxon>
        <taxon>metagenomes</taxon>
        <taxon>ecological metagenomes</taxon>
    </lineage>
</organism>
<sequence>MSASTLAQNSEQARRSLQGITDVEVVVQPLGQDAEIDGLTHDQLQQSVESYLKGAGFPVLPTGSAYLYVNINLTLGSGIYIYCAEVELRQSVHLEREPATIVPDAVTWQTGVVGAMSAADLATAMPNQVLQLVSTFLEDFDTTNPGRLTLPPR</sequence>
<protein>
    <submittedName>
        <fullName evidence="1">Uncharacterized protein</fullName>
    </submittedName>
</protein>
<evidence type="ECO:0000313" key="1">
    <source>
        <dbReference type="EMBL" id="SUZ61221.1"/>
    </source>
</evidence>
<dbReference type="AlphaFoldDB" id="A0A381P2T3"/>
<reference evidence="1" key="1">
    <citation type="submission" date="2018-05" db="EMBL/GenBank/DDBJ databases">
        <authorList>
            <person name="Lanie J.A."/>
            <person name="Ng W.-L."/>
            <person name="Kazmierczak K.M."/>
            <person name="Andrzejewski T.M."/>
            <person name="Davidsen T.M."/>
            <person name="Wayne K.J."/>
            <person name="Tettelin H."/>
            <person name="Glass J.I."/>
            <person name="Rusch D."/>
            <person name="Podicherti R."/>
            <person name="Tsui H.-C.T."/>
            <person name="Winkler M.E."/>
        </authorList>
    </citation>
    <scope>NUCLEOTIDE SEQUENCE</scope>
</reference>
<proteinExistence type="predicted"/>
<name>A0A381P2T3_9ZZZZ</name>